<dbReference type="InterPro" id="IPR029494">
    <property type="entry name" value="DarT"/>
</dbReference>
<feature type="binding site" evidence="6">
    <location>
        <position position="38"/>
    </location>
    <ligand>
        <name>NAD(+)</name>
        <dbReference type="ChEBI" id="CHEBI:57540"/>
    </ligand>
</feature>
<dbReference type="GO" id="GO:0016779">
    <property type="term" value="F:nucleotidyltransferase activity"/>
    <property type="evidence" value="ECO:0007669"/>
    <property type="project" value="UniProtKB-UniRule"/>
</dbReference>
<comment type="catalytic activity">
    <reaction evidence="6">
        <text>a thymidine in DNA + NAD(+) = an N-(ADP-alpha-D-ribosyl)-thymidine in DNA + nicotinamide + H(+)</text>
        <dbReference type="Rhea" id="RHEA:71651"/>
        <dbReference type="Rhea" id="RHEA-COMP:13556"/>
        <dbReference type="Rhea" id="RHEA-COMP:18051"/>
        <dbReference type="ChEBI" id="CHEBI:15378"/>
        <dbReference type="ChEBI" id="CHEBI:17154"/>
        <dbReference type="ChEBI" id="CHEBI:57540"/>
        <dbReference type="ChEBI" id="CHEBI:137386"/>
        <dbReference type="ChEBI" id="CHEBI:191199"/>
    </reaction>
</comment>
<dbReference type="Proteomes" id="UP000004870">
    <property type="component" value="Unassembled WGS sequence"/>
</dbReference>
<dbReference type="Pfam" id="PF14487">
    <property type="entry name" value="DarT"/>
    <property type="match status" value="1"/>
</dbReference>
<keyword evidence="2 6" id="KW-0328">Glycosyltransferase</keyword>
<evidence type="ECO:0000256" key="6">
    <source>
        <dbReference type="PROSITE-ProRule" id="PRU01362"/>
    </source>
</evidence>
<keyword evidence="4 6" id="KW-0548">Nucleotidyltransferase</keyword>
<dbReference type="GO" id="GO:0016757">
    <property type="term" value="F:glycosyltransferase activity"/>
    <property type="evidence" value="ECO:0007669"/>
    <property type="project" value="UniProtKB-UniRule"/>
</dbReference>
<keyword evidence="1 6" id="KW-1277">Toxin-antitoxin system</keyword>
<evidence type="ECO:0000313" key="9">
    <source>
        <dbReference type="Proteomes" id="UP000004870"/>
    </source>
</evidence>
<dbReference type="GeneID" id="84790322"/>
<dbReference type="HOGENOM" id="CLU_1182989_0_0_6"/>
<evidence type="ECO:0000259" key="7">
    <source>
        <dbReference type="PROSITE" id="PS52018"/>
    </source>
</evidence>
<comment type="similarity">
    <text evidence="6">Belongs to the DarT ADP-ribosyltransferase family.</text>
</comment>
<feature type="binding site" evidence="6">
    <location>
        <begin position="22"/>
        <end position="24"/>
    </location>
    <ligand>
        <name>NAD(+)</name>
        <dbReference type="ChEBI" id="CHEBI:57540"/>
    </ligand>
</feature>
<comment type="caution">
    <text evidence="8">The sequence shown here is derived from an EMBL/GenBank/DDBJ whole genome shotgun (WGS) entry which is preliminary data.</text>
</comment>
<evidence type="ECO:0000256" key="4">
    <source>
        <dbReference type="ARBA" id="ARBA00022695"/>
    </source>
</evidence>
<proteinExistence type="inferred from homology"/>
<dbReference type="PROSITE" id="PS52018">
    <property type="entry name" value="DART"/>
    <property type="match status" value="1"/>
</dbReference>
<dbReference type="GO" id="GO:0003677">
    <property type="term" value="F:DNA binding"/>
    <property type="evidence" value="ECO:0007669"/>
    <property type="project" value="UniProtKB-UniRule"/>
</dbReference>
<gene>
    <name evidence="8" type="ORF">HMPREF0198_1780</name>
</gene>
<feature type="active site" description="Proton acceptor" evidence="6">
    <location>
        <position position="54"/>
    </location>
</feature>
<keyword evidence="9" id="KW-1185">Reference proteome</keyword>
<reference evidence="8 9" key="1">
    <citation type="submission" date="2009-08" db="EMBL/GenBank/DDBJ databases">
        <authorList>
            <person name="Qin X."/>
            <person name="Bachman B."/>
            <person name="Battles P."/>
            <person name="Bell A."/>
            <person name="Bess C."/>
            <person name="Bickham C."/>
            <person name="Chaboub L."/>
            <person name="Chen D."/>
            <person name="Coyle M."/>
            <person name="Deiros D.R."/>
            <person name="Dinh H."/>
            <person name="Forbes L."/>
            <person name="Fowler G."/>
            <person name="Francisco L."/>
            <person name="Fu Q."/>
            <person name="Gubbala S."/>
            <person name="Hale W."/>
            <person name="Han Y."/>
            <person name="Hemphill L."/>
            <person name="Highlander S.K."/>
            <person name="Hirani K."/>
            <person name="Hogues M."/>
            <person name="Jackson L."/>
            <person name="Jakkamsetti A."/>
            <person name="Javaid M."/>
            <person name="Jiang H."/>
            <person name="Korchina V."/>
            <person name="Kovar C."/>
            <person name="Lara F."/>
            <person name="Lee S."/>
            <person name="Mata R."/>
            <person name="Mathew T."/>
            <person name="Moen C."/>
            <person name="Morales K."/>
            <person name="Munidasa M."/>
            <person name="Nazareth L."/>
            <person name="Ngo R."/>
            <person name="Nguyen L."/>
            <person name="Okwuonu G."/>
            <person name="Ongeri F."/>
            <person name="Patil S."/>
            <person name="Petrosino J."/>
            <person name="Pham C."/>
            <person name="Pham P."/>
            <person name="Pu L.-L."/>
            <person name="Puazo M."/>
            <person name="Raj R."/>
            <person name="Reid J."/>
            <person name="Rouhana J."/>
            <person name="Saada N."/>
            <person name="Shang Y."/>
            <person name="Simmons D."/>
            <person name="Thornton R."/>
            <person name="Warren J."/>
            <person name="Weissenberger G."/>
            <person name="Zhang J."/>
            <person name="Zhang L."/>
            <person name="Zhou C."/>
            <person name="Zhu D."/>
            <person name="Muzny D."/>
            <person name="Worley K."/>
            <person name="Gibbs R."/>
        </authorList>
    </citation>
    <scope>NUCLEOTIDE SEQUENCE [LARGE SCALE GENOMIC DNA]</scope>
    <source>
        <strain evidence="9">ATCC 15826 / DSM 8339 / NCTC 10426 / 6573</strain>
    </source>
</reference>
<sequence>MDRYNNSIYQEIERRQIKYLCHFTPQNNLEHIKNYGLLLRNEMPCGATITDSTRADNVRSAICMTISKPNRWMLEQKQREGHHLALLLISPDVLFMRKCLFYPHNAATASLRRRPIEDFMGIDAFKEIFAEEVEYKKSGKESQIIRRSSHLSAAETTSDQAEVQCLEQISPQHIMRIITYNIPLDYQDVQILAGKLFLNPQRYRNIPAERLIYPKPNNTYDPDNIIEIDF</sequence>
<feature type="active site" evidence="6">
    <location>
        <position position="162"/>
    </location>
</feature>
<protein>
    <recommendedName>
        <fullName evidence="7">DarT domain-containing protein</fullName>
    </recommendedName>
</protein>
<evidence type="ECO:0000256" key="3">
    <source>
        <dbReference type="ARBA" id="ARBA00022679"/>
    </source>
</evidence>
<accession>C8NBA2</accession>
<comment type="caution">
    <text evidence="6">Lacks conserved residue(s) required for the propagation of feature annotation.</text>
</comment>
<name>C8NBA2_CARH6</name>
<evidence type="ECO:0000313" key="8">
    <source>
        <dbReference type="EMBL" id="EEV88070.1"/>
    </source>
</evidence>
<dbReference type="AlphaFoldDB" id="C8NBA2"/>
<feature type="binding site" evidence="6">
    <location>
        <position position="54"/>
    </location>
    <ligand>
        <name>NAD(+)</name>
        <dbReference type="ChEBI" id="CHEBI:57540"/>
    </ligand>
</feature>
<feature type="domain" description="DarT" evidence="7">
    <location>
        <begin position="18"/>
        <end position="220"/>
    </location>
</feature>
<organism evidence="8 9">
    <name type="scientific">Cardiobacterium hominis (strain ATCC 15826 / DSM 8339 / NCTC 10426 / 6573)</name>
    <dbReference type="NCBI Taxonomy" id="638300"/>
    <lineage>
        <taxon>Bacteria</taxon>
        <taxon>Pseudomonadati</taxon>
        <taxon>Pseudomonadota</taxon>
        <taxon>Gammaproteobacteria</taxon>
        <taxon>Cardiobacteriales</taxon>
        <taxon>Cardiobacteriaceae</taxon>
        <taxon>Cardiobacterium</taxon>
    </lineage>
</organism>
<evidence type="ECO:0000256" key="2">
    <source>
        <dbReference type="ARBA" id="ARBA00022676"/>
    </source>
</evidence>
<dbReference type="RefSeq" id="WP_004141740.1">
    <property type="nucleotide sequence ID" value="NZ_GG694027.1"/>
</dbReference>
<evidence type="ECO:0000256" key="1">
    <source>
        <dbReference type="ARBA" id="ARBA00022649"/>
    </source>
</evidence>
<evidence type="ECO:0000256" key="5">
    <source>
        <dbReference type="ARBA" id="ARBA00023125"/>
    </source>
</evidence>
<dbReference type="EMBL" id="ACKY01000102">
    <property type="protein sequence ID" value="EEV88070.1"/>
    <property type="molecule type" value="Genomic_DNA"/>
</dbReference>
<keyword evidence="5 6" id="KW-0238">DNA-binding</keyword>
<keyword evidence="3 6" id="KW-0808">Transferase</keyword>
<dbReference type="OrthoDB" id="2052979at2"/>